<feature type="compositionally biased region" description="Basic and acidic residues" evidence="1">
    <location>
        <begin position="69"/>
        <end position="80"/>
    </location>
</feature>
<accession>A0A5N6UYQ7</accession>
<feature type="region of interest" description="Disordered" evidence="1">
    <location>
        <begin position="69"/>
        <end position="89"/>
    </location>
</feature>
<dbReference type="AlphaFoldDB" id="A0A5N6UYQ7"/>
<dbReference type="EMBL" id="ML738613">
    <property type="protein sequence ID" value="KAE8163838.1"/>
    <property type="molecule type" value="Genomic_DNA"/>
</dbReference>
<dbReference type="Proteomes" id="UP000326950">
    <property type="component" value="Unassembled WGS sequence"/>
</dbReference>
<organism evidence="2 3">
    <name type="scientific">Aspergillus tamarii</name>
    <dbReference type="NCBI Taxonomy" id="41984"/>
    <lineage>
        <taxon>Eukaryota</taxon>
        <taxon>Fungi</taxon>
        <taxon>Dikarya</taxon>
        <taxon>Ascomycota</taxon>
        <taxon>Pezizomycotina</taxon>
        <taxon>Eurotiomycetes</taxon>
        <taxon>Eurotiomycetidae</taxon>
        <taxon>Eurotiales</taxon>
        <taxon>Aspergillaceae</taxon>
        <taxon>Aspergillus</taxon>
        <taxon>Aspergillus subgen. Circumdati</taxon>
    </lineage>
</organism>
<evidence type="ECO:0000256" key="1">
    <source>
        <dbReference type="SAM" id="MobiDB-lite"/>
    </source>
</evidence>
<evidence type="ECO:0000313" key="3">
    <source>
        <dbReference type="Proteomes" id="UP000326950"/>
    </source>
</evidence>
<evidence type="ECO:0000313" key="2">
    <source>
        <dbReference type="EMBL" id="KAE8163838.1"/>
    </source>
</evidence>
<feature type="compositionally biased region" description="Polar residues" evidence="1">
    <location>
        <begin position="10"/>
        <end position="33"/>
    </location>
</feature>
<name>A0A5N6UYQ7_ASPTM</name>
<proteinExistence type="predicted"/>
<protein>
    <submittedName>
        <fullName evidence="2">Uncharacterized protein</fullName>
    </submittedName>
</protein>
<gene>
    <name evidence="2" type="ORF">BDV40DRAFT_261716</name>
</gene>
<feature type="region of interest" description="Disordered" evidence="1">
    <location>
        <begin position="1"/>
        <end position="33"/>
    </location>
</feature>
<dbReference type="OrthoDB" id="4433667at2759"/>
<keyword evidence="3" id="KW-1185">Reference proteome</keyword>
<reference evidence="2 3" key="1">
    <citation type="submission" date="2019-04" db="EMBL/GenBank/DDBJ databases">
        <title>Friends and foes A comparative genomics study of 23 Aspergillus species from section Flavi.</title>
        <authorList>
            <consortium name="DOE Joint Genome Institute"/>
            <person name="Kjaerbolling I."/>
            <person name="Vesth T."/>
            <person name="Frisvad J.C."/>
            <person name="Nybo J.L."/>
            <person name="Theobald S."/>
            <person name="Kildgaard S."/>
            <person name="Isbrandt T."/>
            <person name="Kuo A."/>
            <person name="Sato A."/>
            <person name="Lyhne E.K."/>
            <person name="Kogle M.E."/>
            <person name="Wiebenga A."/>
            <person name="Kun R.S."/>
            <person name="Lubbers R.J."/>
            <person name="Makela M.R."/>
            <person name="Barry K."/>
            <person name="Chovatia M."/>
            <person name="Clum A."/>
            <person name="Daum C."/>
            <person name="Haridas S."/>
            <person name="He G."/>
            <person name="LaButti K."/>
            <person name="Lipzen A."/>
            <person name="Mondo S."/>
            <person name="Riley R."/>
            <person name="Salamov A."/>
            <person name="Simmons B.A."/>
            <person name="Magnuson J.K."/>
            <person name="Henrissat B."/>
            <person name="Mortensen U.H."/>
            <person name="Larsen T.O."/>
            <person name="Devries R.P."/>
            <person name="Grigoriev I.V."/>
            <person name="Machida M."/>
            <person name="Baker S.E."/>
            <person name="Andersen M.R."/>
        </authorList>
    </citation>
    <scope>NUCLEOTIDE SEQUENCE [LARGE SCALE GENOMIC DNA]</scope>
    <source>
        <strain evidence="2 3">CBS 117626</strain>
    </source>
</reference>
<sequence length="89" mass="9766">MIVRGHQASDRGQVSNMGPQLGNTRTIPSANQQSHRICEAKEVTLATLKPAQFLSKCNQIAQILGEGKANNHAEEEDHPSMHMISYNQA</sequence>